<accession>A0ABQ9YNW5</accession>
<feature type="region of interest" description="Disordered" evidence="1">
    <location>
        <begin position="1"/>
        <end position="24"/>
    </location>
</feature>
<evidence type="ECO:0000256" key="1">
    <source>
        <dbReference type="SAM" id="MobiDB-lite"/>
    </source>
</evidence>
<comment type="caution">
    <text evidence="2">The sequence shown here is derived from an EMBL/GenBank/DDBJ whole genome shotgun (WGS) entry which is preliminary data.</text>
</comment>
<proteinExistence type="predicted"/>
<name>A0ABQ9YNW5_9CRUS</name>
<dbReference type="EMBL" id="JAOYFB010000001">
    <property type="protein sequence ID" value="KAK4002308.1"/>
    <property type="molecule type" value="Genomic_DNA"/>
</dbReference>
<gene>
    <name evidence="2" type="ORF">OUZ56_004144</name>
</gene>
<dbReference type="Proteomes" id="UP001234178">
    <property type="component" value="Unassembled WGS sequence"/>
</dbReference>
<evidence type="ECO:0000313" key="3">
    <source>
        <dbReference type="Proteomes" id="UP001234178"/>
    </source>
</evidence>
<reference evidence="2 3" key="1">
    <citation type="journal article" date="2023" name="Nucleic Acids Res.">
        <title>The hologenome of Daphnia magna reveals possible DNA methylation and microbiome-mediated evolution of the host genome.</title>
        <authorList>
            <person name="Chaturvedi A."/>
            <person name="Li X."/>
            <person name="Dhandapani V."/>
            <person name="Marshall H."/>
            <person name="Kissane S."/>
            <person name="Cuenca-Cambronero M."/>
            <person name="Asole G."/>
            <person name="Calvet F."/>
            <person name="Ruiz-Romero M."/>
            <person name="Marangio P."/>
            <person name="Guigo R."/>
            <person name="Rago D."/>
            <person name="Mirbahai L."/>
            <person name="Eastwood N."/>
            <person name="Colbourne J.K."/>
            <person name="Zhou J."/>
            <person name="Mallon E."/>
            <person name="Orsini L."/>
        </authorList>
    </citation>
    <scope>NUCLEOTIDE SEQUENCE [LARGE SCALE GENOMIC DNA]</scope>
    <source>
        <strain evidence="2">LRV0_1</strain>
    </source>
</reference>
<evidence type="ECO:0000313" key="2">
    <source>
        <dbReference type="EMBL" id="KAK4002308.1"/>
    </source>
</evidence>
<protein>
    <submittedName>
        <fullName evidence="2">Uncharacterized protein</fullName>
    </submittedName>
</protein>
<keyword evidence="3" id="KW-1185">Reference proteome</keyword>
<organism evidence="2 3">
    <name type="scientific">Daphnia magna</name>
    <dbReference type="NCBI Taxonomy" id="35525"/>
    <lineage>
        <taxon>Eukaryota</taxon>
        <taxon>Metazoa</taxon>
        <taxon>Ecdysozoa</taxon>
        <taxon>Arthropoda</taxon>
        <taxon>Crustacea</taxon>
        <taxon>Branchiopoda</taxon>
        <taxon>Diplostraca</taxon>
        <taxon>Cladocera</taxon>
        <taxon>Anomopoda</taxon>
        <taxon>Daphniidae</taxon>
        <taxon>Daphnia</taxon>
    </lineage>
</organism>
<sequence length="184" mass="20196">MEAGAVVVESARQQQQQQQQKRENYTVAEGLRVKEEEEKEWDPEGEMARLGAVPFSCAMKTEAPLPSRVHPSFAAKKMQSSTVFISFVMVAACCLLAEAAPQDLGSPIRIAQCRALCLNKSWLYATIDPQKQTKTIQQDTVEGEGVLELHKAPSAGKEPGGEHKETCGEEMSWLLTYGGAILFP</sequence>